<evidence type="ECO:0000313" key="3">
    <source>
        <dbReference type="Proteomes" id="UP000255265"/>
    </source>
</evidence>
<dbReference type="Proteomes" id="UP000255265">
    <property type="component" value="Unassembled WGS sequence"/>
</dbReference>
<dbReference type="EMBL" id="QQAV01000001">
    <property type="protein sequence ID" value="RDI28336.1"/>
    <property type="molecule type" value="Genomic_DNA"/>
</dbReference>
<organism evidence="2 3">
    <name type="scientific">Pseudacidovorax intermedius</name>
    <dbReference type="NCBI Taxonomy" id="433924"/>
    <lineage>
        <taxon>Bacteria</taxon>
        <taxon>Pseudomonadati</taxon>
        <taxon>Pseudomonadota</taxon>
        <taxon>Betaproteobacteria</taxon>
        <taxon>Burkholderiales</taxon>
        <taxon>Comamonadaceae</taxon>
        <taxon>Pseudacidovorax</taxon>
    </lineage>
</organism>
<reference evidence="2 3" key="1">
    <citation type="submission" date="2018-07" db="EMBL/GenBank/DDBJ databases">
        <title>Genomic Encyclopedia of Type Strains, Phase IV (KMG-IV): sequencing the most valuable type-strain genomes for metagenomic binning, comparative biology and taxonomic classification.</title>
        <authorList>
            <person name="Goeker M."/>
        </authorList>
    </citation>
    <scope>NUCLEOTIDE SEQUENCE [LARGE SCALE GENOMIC DNA]</scope>
    <source>
        <strain evidence="2 3">DSM 21352</strain>
    </source>
</reference>
<dbReference type="AlphaFoldDB" id="A0A370FKZ7"/>
<keyword evidence="1" id="KW-0472">Membrane</keyword>
<name>A0A370FKZ7_9BURK</name>
<dbReference type="RefSeq" id="WP_017759907.1">
    <property type="nucleotide sequence ID" value="NZ_CALFYD010000180.1"/>
</dbReference>
<sequence>MLLFRWVILLLLLVAGVCFAFYAATGQMRYRRLGWIVFKWTFLAALGFFAVLIAERLA</sequence>
<protein>
    <submittedName>
        <fullName evidence="2">Uncharacterized protein</fullName>
    </submittedName>
</protein>
<keyword evidence="1" id="KW-0812">Transmembrane</keyword>
<keyword evidence="3" id="KW-1185">Reference proteome</keyword>
<accession>A0A370FKZ7</accession>
<evidence type="ECO:0000256" key="1">
    <source>
        <dbReference type="SAM" id="Phobius"/>
    </source>
</evidence>
<keyword evidence="1" id="KW-1133">Transmembrane helix</keyword>
<evidence type="ECO:0000313" key="2">
    <source>
        <dbReference type="EMBL" id="RDI28336.1"/>
    </source>
</evidence>
<gene>
    <name evidence="2" type="ORF">DFR41_10188</name>
</gene>
<feature type="transmembrane region" description="Helical" evidence="1">
    <location>
        <begin position="33"/>
        <end position="54"/>
    </location>
</feature>
<proteinExistence type="predicted"/>
<comment type="caution">
    <text evidence="2">The sequence shown here is derived from an EMBL/GenBank/DDBJ whole genome shotgun (WGS) entry which is preliminary data.</text>
</comment>